<dbReference type="InterPro" id="IPR001640">
    <property type="entry name" value="Lgt"/>
</dbReference>
<dbReference type="PANTHER" id="PTHR30589:SF0">
    <property type="entry name" value="PHOSPHATIDYLGLYCEROL--PROLIPOPROTEIN DIACYLGLYCERYL TRANSFERASE"/>
    <property type="match status" value="1"/>
</dbReference>
<evidence type="ECO:0000256" key="6">
    <source>
        <dbReference type="ARBA" id="ARBA00023136"/>
    </source>
</evidence>
<dbReference type="Pfam" id="PF01790">
    <property type="entry name" value="LGT"/>
    <property type="match status" value="1"/>
</dbReference>
<evidence type="ECO:0000256" key="3">
    <source>
        <dbReference type="ARBA" id="ARBA00022679"/>
    </source>
</evidence>
<evidence type="ECO:0000256" key="1">
    <source>
        <dbReference type="ARBA" id="ARBA00007150"/>
    </source>
</evidence>
<dbReference type="GO" id="GO:0008961">
    <property type="term" value="F:phosphatidylglycerol-prolipoprotein diacylglyceryl transferase activity"/>
    <property type="evidence" value="ECO:0007669"/>
    <property type="project" value="InterPro"/>
</dbReference>
<keyword evidence="4" id="KW-0812">Transmembrane</keyword>
<dbReference type="EMBL" id="CP024962">
    <property type="protein sequence ID" value="ATZ16658.1"/>
    <property type="molecule type" value="Genomic_DNA"/>
</dbReference>
<gene>
    <name evidence="7" type="primary">lgt</name>
    <name evidence="7" type="ORF">EFREU_v1c06380</name>
</gene>
<keyword evidence="6" id="KW-0472">Membrane</keyword>
<evidence type="ECO:0000313" key="7">
    <source>
        <dbReference type="EMBL" id="ATZ16658.1"/>
    </source>
</evidence>
<accession>A0A2K8NU09</accession>
<dbReference type="AlphaFoldDB" id="A0A2K8NU09"/>
<evidence type="ECO:0000256" key="2">
    <source>
        <dbReference type="ARBA" id="ARBA00022475"/>
    </source>
</evidence>
<keyword evidence="8" id="KW-1185">Reference proteome</keyword>
<dbReference type="GO" id="GO:0042158">
    <property type="term" value="P:lipoprotein biosynthetic process"/>
    <property type="evidence" value="ECO:0007669"/>
    <property type="project" value="InterPro"/>
</dbReference>
<name>A0A2K8NU09_9MOLU</name>
<organism evidence="7 8">
    <name type="scientific">Entomoplasma freundtii</name>
    <dbReference type="NCBI Taxonomy" id="74700"/>
    <lineage>
        <taxon>Bacteria</taxon>
        <taxon>Bacillati</taxon>
        <taxon>Mycoplasmatota</taxon>
        <taxon>Mollicutes</taxon>
        <taxon>Entomoplasmatales</taxon>
        <taxon>Entomoplasmataceae</taxon>
        <taxon>Entomoplasma</taxon>
    </lineage>
</organism>
<dbReference type="OrthoDB" id="871140at2"/>
<dbReference type="Proteomes" id="UP000232222">
    <property type="component" value="Chromosome"/>
</dbReference>
<evidence type="ECO:0000313" key="8">
    <source>
        <dbReference type="Proteomes" id="UP000232222"/>
    </source>
</evidence>
<dbReference type="KEGG" id="efr:EFREU_v1c06380"/>
<dbReference type="RefSeq" id="WP_100609741.1">
    <property type="nucleotide sequence ID" value="NZ_CP024962.1"/>
</dbReference>
<comment type="similarity">
    <text evidence="1">Belongs to the Lgt family.</text>
</comment>
<keyword evidence="2" id="KW-1003">Cell membrane</keyword>
<keyword evidence="3 7" id="KW-0808">Transferase</keyword>
<dbReference type="PANTHER" id="PTHR30589">
    <property type="entry name" value="PROLIPOPROTEIN DIACYLGLYCERYL TRANSFERASE"/>
    <property type="match status" value="1"/>
</dbReference>
<keyword evidence="7" id="KW-0449">Lipoprotein</keyword>
<reference evidence="7 8" key="1">
    <citation type="submission" date="2017-11" db="EMBL/GenBank/DDBJ databases">
        <title>Genome sequence of Entomoplasma freundtii BARC 318 (ATCC 51999).</title>
        <authorList>
            <person name="Lo W.-S."/>
            <person name="Gasparich G.E."/>
            <person name="Kuo C.-H."/>
        </authorList>
    </citation>
    <scope>NUCLEOTIDE SEQUENCE [LARGE SCALE GENOMIC DNA]</scope>
    <source>
        <strain evidence="7 8">BARC 318</strain>
    </source>
</reference>
<sequence length="494" mass="57604">MTFSSYLDWINQHGDPSNARLMFGIMPAYPIFMFSGILLVIIASIIKLKMKGIPLREFEIATVLVVPAGALGASIFGKIFLPGMVWYHIFFFWEPGMSLFGGLLLGSLVGFVWFYRRSKTTLISIWVYADCIIPNLLLGQMLGRWGNFYNHEILGQIVSYDSLRWLPNFIRDELFYFPNLTGFDLPGNWAARFQDGDLDLTTIIATSGIFKGQSLFDVLSSPIEYRAPLFLIEGIGCLILWFLITLIIPKIGYWFSQTKPWDLEPKAYPGWFNKKYKYLPKTEIIGQKTLLPIKYRQQTFTKTKAFKNSQQRSPQLEPNLRLSLTKAWQKAYYWQSLEEVETRHFEELQLRHEQTLAKLETQYKKAKLANQRKPKKMRLKENCKLGWNHKKQQWVYLLKGNPNGRDLEQANNPHRYLTIRCGVQTSCYLIGYLILRIILETQRLGTELMIPEQPIIDFILLSLILTFAICLLFVAQLIAPYRYREVGWLYEKSY</sequence>
<keyword evidence="5" id="KW-1133">Transmembrane helix</keyword>
<evidence type="ECO:0000256" key="4">
    <source>
        <dbReference type="ARBA" id="ARBA00022692"/>
    </source>
</evidence>
<protein>
    <submittedName>
        <fullName evidence="7">Prolipoprotein diacylglyceryl transferase</fullName>
    </submittedName>
</protein>
<evidence type="ECO:0000256" key="5">
    <source>
        <dbReference type="ARBA" id="ARBA00022989"/>
    </source>
</evidence>
<dbReference type="GO" id="GO:0005886">
    <property type="term" value="C:plasma membrane"/>
    <property type="evidence" value="ECO:0007669"/>
    <property type="project" value="InterPro"/>
</dbReference>
<proteinExistence type="inferred from homology"/>